<protein>
    <submittedName>
        <fullName evidence="2">Uncharacterized protein</fullName>
    </submittedName>
</protein>
<evidence type="ECO:0000256" key="1">
    <source>
        <dbReference type="SAM" id="MobiDB-lite"/>
    </source>
</evidence>
<proteinExistence type="predicted"/>
<name>A0ABD1GER2_SALDI</name>
<sequence>MVLFQIPYCRSNTDQEDCSPLPSTCERQLQPTRDNRLRGIDSSSHRKKPTTDKFQRSEDYNISVLGR</sequence>
<keyword evidence="3" id="KW-1185">Reference proteome</keyword>
<dbReference type="EMBL" id="JBEAFC010000009">
    <property type="protein sequence ID" value="KAL1542504.1"/>
    <property type="molecule type" value="Genomic_DNA"/>
</dbReference>
<dbReference type="Proteomes" id="UP001567538">
    <property type="component" value="Unassembled WGS sequence"/>
</dbReference>
<organism evidence="2 3">
    <name type="scientific">Salvia divinorum</name>
    <name type="common">Maria pastora</name>
    <name type="synonym">Diviner's sage</name>
    <dbReference type="NCBI Taxonomy" id="28513"/>
    <lineage>
        <taxon>Eukaryota</taxon>
        <taxon>Viridiplantae</taxon>
        <taxon>Streptophyta</taxon>
        <taxon>Embryophyta</taxon>
        <taxon>Tracheophyta</taxon>
        <taxon>Spermatophyta</taxon>
        <taxon>Magnoliopsida</taxon>
        <taxon>eudicotyledons</taxon>
        <taxon>Gunneridae</taxon>
        <taxon>Pentapetalae</taxon>
        <taxon>asterids</taxon>
        <taxon>lamiids</taxon>
        <taxon>Lamiales</taxon>
        <taxon>Lamiaceae</taxon>
        <taxon>Nepetoideae</taxon>
        <taxon>Mentheae</taxon>
        <taxon>Salviinae</taxon>
        <taxon>Salvia</taxon>
        <taxon>Salvia subgen. Calosphace</taxon>
    </lineage>
</organism>
<comment type="caution">
    <text evidence="2">The sequence shown here is derived from an EMBL/GenBank/DDBJ whole genome shotgun (WGS) entry which is preliminary data.</text>
</comment>
<feature type="compositionally biased region" description="Basic and acidic residues" evidence="1">
    <location>
        <begin position="49"/>
        <end position="59"/>
    </location>
</feature>
<dbReference type="AlphaFoldDB" id="A0ABD1GER2"/>
<accession>A0ABD1GER2</accession>
<feature type="compositionally biased region" description="Polar residues" evidence="1">
    <location>
        <begin position="21"/>
        <end position="32"/>
    </location>
</feature>
<evidence type="ECO:0000313" key="3">
    <source>
        <dbReference type="Proteomes" id="UP001567538"/>
    </source>
</evidence>
<feature type="region of interest" description="Disordered" evidence="1">
    <location>
        <begin position="13"/>
        <end position="67"/>
    </location>
</feature>
<gene>
    <name evidence="2" type="ORF">AAHA92_26590</name>
</gene>
<evidence type="ECO:0000313" key="2">
    <source>
        <dbReference type="EMBL" id="KAL1542504.1"/>
    </source>
</evidence>
<reference evidence="2 3" key="1">
    <citation type="submission" date="2024-06" db="EMBL/GenBank/DDBJ databases">
        <title>A chromosome level genome sequence of Diviner's sage (Salvia divinorum).</title>
        <authorList>
            <person name="Ford S.A."/>
            <person name="Ro D.-K."/>
            <person name="Ness R.W."/>
            <person name="Phillips M.A."/>
        </authorList>
    </citation>
    <scope>NUCLEOTIDE SEQUENCE [LARGE SCALE GENOMIC DNA]</scope>
    <source>
        <strain evidence="2">SAF-2024a</strain>
        <tissue evidence="2">Leaf</tissue>
    </source>
</reference>